<dbReference type="EMBL" id="CCAG010007515">
    <property type="status" value="NOT_ANNOTATED_CDS"/>
    <property type="molecule type" value="Genomic_DNA"/>
</dbReference>
<dbReference type="Proteomes" id="UP000092444">
    <property type="component" value="Unassembled WGS sequence"/>
</dbReference>
<proteinExistence type="predicted"/>
<sequence>MRQHTLSLSAVLFKNVHLQNLCLCIHSVEVSVGTFCFYCTYCIYLLFFFYFPSNGNRTFKAFELTTNSFSNFRAALTHLSVYNDITKLSHTFTFI</sequence>
<accession>A0A1B0FN03</accession>
<dbReference type="EnsemblMetazoa" id="GMOY005263-RA">
    <property type="protein sequence ID" value="GMOY005263-PA"/>
    <property type="gene ID" value="GMOY005263"/>
</dbReference>
<evidence type="ECO:0000313" key="3">
    <source>
        <dbReference type="Proteomes" id="UP000092444"/>
    </source>
</evidence>
<keyword evidence="3" id="KW-1185">Reference proteome</keyword>
<reference evidence="2" key="1">
    <citation type="submission" date="2020-05" db="UniProtKB">
        <authorList>
            <consortium name="EnsemblMetazoa"/>
        </authorList>
    </citation>
    <scope>IDENTIFICATION</scope>
    <source>
        <strain evidence="2">Yale</strain>
    </source>
</reference>
<keyword evidence="1" id="KW-1133">Transmembrane helix</keyword>
<protein>
    <submittedName>
        <fullName evidence="2">Uncharacterized protein</fullName>
    </submittedName>
</protein>
<keyword evidence="1" id="KW-0472">Membrane</keyword>
<name>A0A1B0FN03_GLOMM</name>
<feature type="transmembrane region" description="Helical" evidence="1">
    <location>
        <begin position="28"/>
        <end position="51"/>
    </location>
</feature>
<evidence type="ECO:0000256" key="1">
    <source>
        <dbReference type="SAM" id="Phobius"/>
    </source>
</evidence>
<dbReference type="AlphaFoldDB" id="A0A1B0FN03"/>
<keyword evidence="1" id="KW-0812">Transmembrane</keyword>
<evidence type="ECO:0000313" key="2">
    <source>
        <dbReference type="EnsemblMetazoa" id="GMOY005263-PA"/>
    </source>
</evidence>
<dbReference type="VEuPathDB" id="VectorBase:GMOY005263"/>
<organism evidence="2 3">
    <name type="scientific">Glossina morsitans morsitans</name>
    <name type="common">Savannah tsetse fly</name>
    <dbReference type="NCBI Taxonomy" id="37546"/>
    <lineage>
        <taxon>Eukaryota</taxon>
        <taxon>Metazoa</taxon>
        <taxon>Ecdysozoa</taxon>
        <taxon>Arthropoda</taxon>
        <taxon>Hexapoda</taxon>
        <taxon>Insecta</taxon>
        <taxon>Pterygota</taxon>
        <taxon>Neoptera</taxon>
        <taxon>Endopterygota</taxon>
        <taxon>Diptera</taxon>
        <taxon>Brachycera</taxon>
        <taxon>Muscomorpha</taxon>
        <taxon>Hippoboscoidea</taxon>
        <taxon>Glossinidae</taxon>
        <taxon>Glossina</taxon>
    </lineage>
</organism>